<proteinExistence type="predicted"/>
<dbReference type="SUPFAM" id="SSF49899">
    <property type="entry name" value="Concanavalin A-like lectins/glucanases"/>
    <property type="match status" value="1"/>
</dbReference>
<dbReference type="AlphaFoldDB" id="A0DVH8"/>
<protein>
    <submittedName>
        <fullName evidence="2">Uncharacterized protein</fullName>
    </submittedName>
</protein>
<feature type="compositionally biased region" description="Polar residues" evidence="1">
    <location>
        <begin position="620"/>
        <end position="643"/>
    </location>
</feature>
<dbReference type="Pfam" id="PF13385">
    <property type="entry name" value="Laminin_G_3"/>
    <property type="match status" value="1"/>
</dbReference>
<sequence>MNTLDHENLNEILFGSGGIINNDDLQQQLIKKIKDRRFEYLQILLEQAKQFYLMTFQYRISAEIDAILNKQPNFIIQILKRQKQIDKIDQYLTKEYKTHDEAIQLAHKVQNQGNMFFRDNIKQLIEFLTRQQQQINDNQDMQNMTPSYYFTDYLLDKLNQLQNMKSLQSKVEFGKDKFNLTYDDIRNDEDEEESVVDNKVIRMFDRLTYDSIGFFLGLGGQPQSQQVNNIFDGKNDDDKQKQDQQYDFNDNSTKEFQELLIYWRIDEGKGSKIGDYGNYNCVGDIYVNKEISSETEHLWEKLEESDPMDYQDLWGNVCNAQQGFELGPQAGIQTRKKNYWKKNKLSDFTIEMWIKPLQPSGQILQVDQNFILNINELNIEVIIDGQIVQFNIDENDEYNPINQPQIRDNFWNHICLSYEQSASVLYLYIAAKYQFSCQELEISNELFKNKNLILGQSTQEPNIKFPIMKCMITEFRFWKQKFQLKEVRDGYRQPLPIVNEKQKEIKIDIKQESKPKPSAGLNAFQGLKLDFALEPIQEKPIKEVLQEDDGQNIQQIEQPNSDFGWFGGQQPNQTQNPNNFEFDSNFNAFAQAAVPQVQQGEWGSDFNEFANFDQTQSKSANNALNNDFSSISNETPQLQQAEPQQKIKEETKPQLQQKQKQEQSTVEQQQQQQIAQQTNKQQQIPQKNSIQEIQQIVDQAVKQFGQKQTKEGVENLTKAFQKLNEYLQGNKEKLQRIQKFIVHCAQYRFAFQLLIGINQMREKGNSKKEIYMHLILIHQNIIPSHKLHWIIQSIFLCIEYENIALAETLLIQLKQSLDKVKLTEEDDQLLKECEQKLAKIQDKKNSGLYKLSCPNCKSHFPFKGVKKCNKCNKDFLICQFKLLCISKVDCLRCKACESIFSQESCQVGQKCPYCDIDILNIAGA</sequence>
<dbReference type="KEGG" id="ptm:GSPATT00020698001"/>
<dbReference type="PANTHER" id="PTHR45975:SF2">
    <property type="entry name" value="NUCLEOSOME-REMODELING FACTOR SUBUNIT BPTF"/>
    <property type="match status" value="1"/>
</dbReference>
<dbReference type="HOGENOM" id="CLU_316056_0_0_1"/>
<evidence type="ECO:0000313" key="3">
    <source>
        <dbReference type="Proteomes" id="UP000000600"/>
    </source>
</evidence>
<dbReference type="InParanoid" id="A0DVH8"/>
<organism evidence="2 3">
    <name type="scientific">Paramecium tetraurelia</name>
    <dbReference type="NCBI Taxonomy" id="5888"/>
    <lineage>
        <taxon>Eukaryota</taxon>
        <taxon>Sar</taxon>
        <taxon>Alveolata</taxon>
        <taxon>Ciliophora</taxon>
        <taxon>Intramacronucleata</taxon>
        <taxon>Oligohymenophorea</taxon>
        <taxon>Peniculida</taxon>
        <taxon>Parameciidae</taxon>
        <taxon>Paramecium</taxon>
    </lineage>
</organism>
<dbReference type="InterPro" id="IPR038028">
    <property type="entry name" value="BPTF"/>
</dbReference>
<keyword evidence="3" id="KW-1185">Reference proteome</keyword>
<dbReference type="EMBL" id="CT868607">
    <property type="protein sequence ID" value="CAK87045.1"/>
    <property type="molecule type" value="Genomic_DNA"/>
</dbReference>
<feature type="region of interest" description="Disordered" evidence="1">
    <location>
        <begin position="558"/>
        <end position="577"/>
    </location>
</feature>
<feature type="region of interest" description="Disordered" evidence="1">
    <location>
        <begin position="620"/>
        <end position="663"/>
    </location>
</feature>
<dbReference type="GO" id="GO:0070847">
    <property type="term" value="C:core mediator complex"/>
    <property type="evidence" value="ECO:0000318"/>
    <property type="project" value="GO_Central"/>
</dbReference>
<feature type="compositionally biased region" description="Low complexity" evidence="1">
    <location>
        <begin position="653"/>
        <end position="663"/>
    </location>
</feature>
<dbReference type="RefSeq" id="XP_001454442.1">
    <property type="nucleotide sequence ID" value="XM_001454405.1"/>
</dbReference>
<dbReference type="GO" id="GO:0016589">
    <property type="term" value="C:NURF complex"/>
    <property type="evidence" value="ECO:0007669"/>
    <property type="project" value="InterPro"/>
</dbReference>
<dbReference type="PANTHER" id="PTHR45975">
    <property type="entry name" value="NUCLEOSOME-REMODELING FACTOR SUBUNIT BPTF"/>
    <property type="match status" value="1"/>
</dbReference>
<dbReference type="STRING" id="5888.A0DVH8"/>
<dbReference type="Proteomes" id="UP000000600">
    <property type="component" value="Unassembled WGS sequence"/>
</dbReference>
<dbReference type="Gene3D" id="2.60.120.200">
    <property type="match status" value="1"/>
</dbReference>
<dbReference type="GeneID" id="5040227"/>
<feature type="region of interest" description="Disordered" evidence="1">
    <location>
        <begin position="226"/>
        <end position="245"/>
    </location>
</feature>
<name>A0DVH8_PARTE</name>
<evidence type="ECO:0000313" key="2">
    <source>
        <dbReference type="EMBL" id="CAK87045.1"/>
    </source>
</evidence>
<accession>A0DVH8</accession>
<dbReference type="eggNOG" id="ENOG502R88X">
    <property type="taxonomic scope" value="Eukaryota"/>
</dbReference>
<gene>
    <name evidence="2" type="ORF">GSPATT00020698001</name>
</gene>
<evidence type="ECO:0000256" key="1">
    <source>
        <dbReference type="SAM" id="MobiDB-lite"/>
    </source>
</evidence>
<reference evidence="2 3" key="1">
    <citation type="journal article" date="2006" name="Nature">
        <title>Global trends of whole-genome duplications revealed by the ciliate Paramecium tetraurelia.</title>
        <authorList>
            <consortium name="Genoscope"/>
            <person name="Aury J.-M."/>
            <person name="Jaillon O."/>
            <person name="Duret L."/>
            <person name="Noel B."/>
            <person name="Jubin C."/>
            <person name="Porcel B.M."/>
            <person name="Segurens B."/>
            <person name="Daubin V."/>
            <person name="Anthouard V."/>
            <person name="Aiach N."/>
            <person name="Arnaiz O."/>
            <person name="Billaut A."/>
            <person name="Beisson J."/>
            <person name="Blanc I."/>
            <person name="Bouhouche K."/>
            <person name="Camara F."/>
            <person name="Duharcourt S."/>
            <person name="Guigo R."/>
            <person name="Gogendeau D."/>
            <person name="Katinka M."/>
            <person name="Keller A.-M."/>
            <person name="Kissmehl R."/>
            <person name="Klotz C."/>
            <person name="Koll F."/>
            <person name="Le Moue A."/>
            <person name="Lepere C."/>
            <person name="Malinsky S."/>
            <person name="Nowacki M."/>
            <person name="Nowak J.K."/>
            <person name="Plattner H."/>
            <person name="Poulain J."/>
            <person name="Ruiz F."/>
            <person name="Serrano V."/>
            <person name="Zagulski M."/>
            <person name="Dessen P."/>
            <person name="Betermier M."/>
            <person name="Weissenbach J."/>
            <person name="Scarpelli C."/>
            <person name="Schachter V."/>
            <person name="Sperling L."/>
            <person name="Meyer E."/>
            <person name="Cohen J."/>
            <person name="Wincker P."/>
        </authorList>
    </citation>
    <scope>NUCLEOTIDE SEQUENCE [LARGE SCALE GENOMIC DNA]</scope>
    <source>
        <strain evidence="2 3">Stock d4-2</strain>
    </source>
</reference>
<dbReference type="InterPro" id="IPR013320">
    <property type="entry name" value="ConA-like_dom_sf"/>
</dbReference>
<dbReference type="GO" id="GO:0006357">
    <property type="term" value="P:regulation of transcription by RNA polymerase II"/>
    <property type="evidence" value="ECO:0007669"/>
    <property type="project" value="InterPro"/>
</dbReference>
<feature type="compositionally biased region" description="Basic and acidic residues" evidence="1">
    <location>
        <begin position="233"/>
        <end position="244"/>
    </location>
</feature>